<dbReference type="STRING" id="560819.SAMN05428998_101499"/>
<evidence type="ECO:0000313" key="10">
    <source>
        <dbReference type="EMBL" id="SME92466.1"/>
    </source>
</evidence>
<dbReference type="Pfam" id="PF03186">
    <property type="entry name" value="CobD_Cbib"/>
    <property type="match status" value="1"/>
</dbReference>
<dbReference type="GO" id="GO:0009236">
    <property type="term" value="P:cobalamin biosynthetic process"/>
    <property type="evidence" value="ECO:0007669"/>
    <property type="project" value="UniProtKB-UniPathway"/>
</dbReference>
<keyword evidence="7 9" id="KW-1133">Transmembrane helix</keyword>
<keyword evidence="5" id="KW-0169">Cobalamin biosynthesis</keyword>
<keyword evidence="8 9" id="KW-0472">Membrane</keyword>
<evidence type="ECO:0000256" key="7">
    <source>
        <dbReference type="ARBA" id="ARBA00022989"/>
    </source>
</evidence>
<comment type="subcellular location">
    <subcellularLocation>
        <location evidence="1">Cell membrane</location>
        <topology evidence="1">Multi-pass membrane protein</topology>
    </subcellularLocation>
</comment>
<evidence type="ECO:0000256" key="9">
    <source>
        <dbReference type="SAM" id="Phobius"/>
    </source>
</evidence>
<gene>
    <name evidence="10" type="ORF">SAMN05428998_101499</name>
</gene>
<feature type="transmembrane region" description="Helical" evidence="9">
    <location>
        <begin position="67"/>
        <end position="87"/>
    </location>
</feature>
<evidence type="ECO:0000256" key="5">
    <source>
        <dbReference type="ARBA" id="ARBA00022573"/>
    </source>
</evidence>
<evidence type="ECO:0000256" key="2">
    <source>
        <dbReference type="ARBA" id="ARBA00004953"/>
    </source>
</evidence>
<reference evidence="10 11" key="1">
    <citation type="submission" date="2017-04" db="EMBL/GenBank/DDBJ databases">
        <authorList>
            <person name="Afonso C.L."/>
            <person name="Miller P.J."/>
            <person name="Scott M.A."/>
            <person name="Spackman E."/>
            <person name="Goraichik I."/>
            <person name="Dimitrov K.M."/>
            <person name="Suarez D.L."/>
            <person name="Swayne D.E."/>
        </authorList>
    </citation>
    <scope>NUCLEOTIDE SEQUENCE [LARGE SCALE GENOMIC DNA]</scope>
    <source>
        <strain evidence="10 11">USBA 355</strain>
    </source>
</reference>
<dbReference type="InterPro" id="IPR004485">
    <property type="entry name" value="Cobalamin_biosynth_CobD/CbiB"/>
</dbReference>
<dbReference type="PANTHER" id="PTHR34308:SF1">
    <property type="entry name" value="COBALAMIN BIOSYNTHESIS PROTEIN CBIB"/>
    <property type="match status" value="1"/>
</dbReference>
<evidence type="ECO:0000256" key="8">
    <source>
        <dbReference type="ARBA" id="ARBA00023136"/>
    </source>
</evidence>
<dbReference type="UniPathway" id="UPA00148"/>
<dbReference type="AlphaFoldDB" id="A0A1Y6B9B7"/>
<evidence type="ECO:0000256" key="3">
    <source>
        <dbReference type="ARBA" id="ARBA00006263"/>
    </source>
</evidence>
<organism evidence="10 11">
    <name type="scientific">Tistlia consotensis USBA 355</name>
    <dbReference type="NCBI Taxonomy" id="560819"/>
    <lineage>
        <taxon>Bacteria</taxon>
        <taxon>Pseudomonadati</taxon>
        <taxon>Pseudomonadota</taxon>
        <taxon>Alphaproteobacteria</taxon>
        <taxon>Rhodospirillales</taxon>
        <taxon>Rhodovibrionaceae</taxon>
        <taxon>Tistlia</taxon>
    </lineage>
</organism>
<dbReference type="GO" id="GO:0005886">
    <property type="term" value="C:plasma membrane"/>
    <property type="evidence" value="ECO:0007669"/>
    <property type="project" value="UniProtKB-SubCell"/>
</dbReference>
<feature type="transmembrane region" description="Helical" evidence="9">
    <location>
        <begin position="12"/>
        <end position="31"/>
    </location>
</feature>
<sequence>MPGAYGAVDPLFLLLAALAAEAYLGGLDWGFGGWSWPRRRFAELLRTLQQRLDRPERGPAALRIRGLLVAGLVLVGALVLGELVGLFTRNYPFAWAIELALLFGALRLRRSHRQGEQVLAALGRGSVQAARGALARLGAADLAPQAVEALPRQGLAVTAQTLLERRFADAAVAPAFWFVLLGLPGLFAWVAMQRACLVLGGPGLAGGRLAGAASAAFGRPTALLFAALRWAPARLAELLLAAARRLRRAPPPDGPLEVLAGALSRHALAGLLLAGGLVLLIVLRLLLRGEVP</sequence>
<proteinExistence type="inferred from homology"/>
<protein>
    <submittedName>
        <fullName evidence="10">Adenosylcobinamide-phosphate synthase</fullName>
    </submittedName>
</protein>
<feature type="transmembrane region" description="Helical" evidence="9">
    <location>
        <begin position="170"/>
        <end position="192"/>
    </location>
</feature>
<keyword evidence="11" id="KW-1185">Reference proteome</keyword>
<evidence type="ECO:0000256" key="6">
    <source>
        <dbReference type="ARBA" id="ARBA00022692"/>
    </source>
</evidence>
<dbReference type="GO" id="GO:0048472">
    <property type="term" value="F:threonine-phosphate decarboxylase activity"/>
    <property type="evidence" value="ECO:0007669"/>
    <property type="project" value="InterPro"/>
</dbReference>
<feature type="transmembrane region" description="Helical" evidence="9">
    <location>
        <begin position="267"/>
        <end position="287"/>
    </location>
</feature>
<dbReference type="EMBL" id="FWZX01000001">
    <property type="protein sequence ID" value="SME92466.1"/>
    <property type="molecule type" value="Genomic_DNA"/>
</dbReference>
<evidence type="ECO:0000313" key="11">
    <source>
        <dbReference type="Proteomes" id="UP000192917"/>
    </source>
</evidence>
<feature type="transmembrane region" description="Helical" evidence="9">
    <location>
        <begin position="93"/>
        <end position="109"/>
    </location>
</feature>
<keyword evidence="6 9" id="KW-0812">Transmembrane</keyword>
<name>A0A1Y6B9B7_9PROT</name>
<dbReference type="Proteomes" id="UP000192917">
    <property type="component" value="Unassembled WGS sequence"/>
</dbReference>
<evidence type="ECO:0000256" key="4">
    <source>
        <dbReference type="ARBA" id="ARBA00022475"/>
    </source>
</evidence>
<comment type="similarity">
    <text evidence="3">Belongs to the CobD/CbiB family.</text>
</comment>
<dbReference type="RefSeq" id="WP_159460066.1">
    <property type="nucleotide sequence ID" value="NZ_FWZX01000001.1"/>
</dbReference>
<keyword evidence="4" id="KW-1003">Cell membrane</keyword>
<evidence type="ECO:0000256" key="1">
    <source>
        <dbReference type="ARBA" id="ARBA00004651"/>
    </source>
</evidence>
<comment type="pathway">
    <text evidence="2">Cofactor biosynthesis; adenosylcobalamin biosynthesis.</text>
</comment>
<dbReference type="PANTHER" id="PTHR34308">
    <property type="entry name" value="COBALAMIN BIOSYNTHESIS PROTEIN CBIB"/>
    <property type="match status" value="1"/>
</dbReference>
<accession>A0A1Y6B9B7</accession>